<dbReference type="PANTHER" id="PTHR28206:SF1">
    <property type="entry name" value="NUCLEOPORIN POM152"/>
    <property type="match status" value="1"/>
</dbReference>
<name>A0A8H2WBZ5_9AGAM</name>
<feature type="domain" description="Nucleoporin POM152 ninth Ig-like" evidence="5">
    <location>
        <begin position="1120"/>
        <end position="1192"/>
    </location>
</feature>
<reference evidence="6" key="1">
    <citation type="submission" date="2021-01" db="EMBL/GenBank/DDBJ databases">
        <authorList>
            <person name="Kaushik A."/>
        </authorList>
    </citation>
    <scope>NUCLEOTIDE SEQUENCE</scope>
    <source>
        <strain evidence="6">AG1-1B</strain>
    </source>
</reference>
<protein>
    <submittedName>
        <fullName evidence="6">Uncharacterized protein</fullName>
    </submittedName>
</protein>
<organism evidence="6 7">
    <name type="scientific">Rhizoctonia solani</name>
    <dbReference type="NCBI Taxonomy" id="456999"/>
    <lineage>
        <taxon>Eukaryota</taxon>
        <taxon>Fungi</taxon>
        <taxon>Dikarya</taxon>
        <taxon>Basidiomycota</taxon>
        <taxon>Agaricomycotina</taxon>
        <taxon>Agaricomycetes</taxon>
        <taxon>Cantharellales</taxon>
        <taxon>Ceratobasidiaceae</taxon>
        <taxon>Rhizoctonia</taxon>
    </lineage>
</organism>
<evidence type="ECO:0000259" key="3">
    <source>
        <dbReference type="Pfam" id="PF24312"/>
    </source>
</evidence>
<dbReference type="GO" id="GO:0006999">
    <property type="term" value="P:nuclear pore organization"/>
    <property type="evidence" value="ECO:0007669"/>
    <property type="project" value="TreeGrafter"/>
</dbReference>
<evidence type="ECO:0000259" key="4">
    <source>
        <dbReference type="Pfam" id="PF24519"/>
    </source>
</evidence>
<dbReference type="InterPro" id="IPR056544">
    <property type="entry name" value="Ig_POM152"/>
</dbReference>
<dbReference type="GO" id="GO:0070762">
    <property type="term" value="C:nuclear pore transmembrane ring"/>
    <property type="evidence" value="ECO:0007669"/>
    <property type="project" value="TreeGrafter"/>
</dbReference>
<feature type="domain" description="Nucleoporin POM152 N-terminal transmembrane" evidence="2">
    <location>
        <begin position="43"/>
        <end position="129"/>
    </location>
</feature>
<evidence type="ECO:0000313" key="6">
    <source>
        <dbReference type="EMBL" id="CAE6367361.1"/>
    </source>
</evidence>
<dbReference type="Pfam" id="PF23664">
    <property type="entry name" value="Ig_Pom152"/>
    <property type="match status" value="2"/>
</dbReference>
<feature type="domain" description="Nucleoporin POM152 immunoglobulin-like" evidence="1">
    <location>
        <begin position="602"/>
        <end position="701"/>
    </location>
</feature>
<dbReference type="Pfam" id="PF24097">
    <property type="entry name" value="TMD_POM152"/>
    <property type="match status" value="1"/>
</dbReference>
<evidence type="ECO:0000259" key="5">
    <source>
        <dbReference type="Pfam" id="PF24527"/>
    </source>
</evidence>
<dbReference type="OrthoDB" id="2355at2759"/>
<evidence type="ECO:0000259" key="2">
    <source>
        <dbReference type="Pfam" id="PF24097"/>
    </source>
</evidence>
<evidence type="ECO:0000259" key="1">
    <source>
        <dbReference type="Pfam" id="PF23664"/>
    </source>
</evidence>
<proteinExistence type="predicted"/>
<feature type="domain" description="Nucleoporin POM152 first Ig-like" evidence="4">
    <location>
        <begin position="184"/>
        <end position="332"/>
    </location>
</feature>
<dbReference type="Proteomes" id="UP000663826">
    <property type="component" value="Unassembled WGS sequence"/>
</dbReference>
<feature type="domain" description="Nucleoporin POM152 Ig-like" evidence="3">
    <location>
        <begin position="801"/>
        <end position="883"/>
    </location>
</feature>
<dbReference type="InterPro" id="IPR056540">
    <property type="entry name" value="TMD_POM152"/>
</dbReference>
<feature type="domain" description="Nucleoporin POM152 immunoglobulin-like" evidence="1">
    <location>
        <begin position="920"/>
        <end position="994"/>
    </location>
</feature>
<accession>A0A8H2WBZ5</accession>
<dbReference type="InterPro" id="IPR056542">
    <property type="entry name" value="Ig-like_POM152_1st"/>
</dbReference>
<gene>
    <name evidence="6" type="ORF">RDB_LOCUS14337</name>
</gene>
<dbReference type="Pfam" id="PF24312">
    <property type="entry name" value="Ig-like_POM152"/>
    <property type="match status" value="1"/>
</dbReference>
<dbReference type="Pfam" id="PF24527">
    <property type="entry name" value="Ig-like_Pom152_9"/>
    <property type="match status" value="1"/>
</dbReference>
<dbReference type="GO" id="GO:0006606">
    <property type="term" value="P:protein import into nucleus"/>
    <property type="evidence" value="ECO:0007669"/>
    <property type="project" value="TreeGrafter"/>
</dbReference>
<sequence length="1305" mass="144088">MELLTQPWFVTRTHAHVIVTSFDAATMAEPNKARPLVSENFLDAPTQRLLAVGLAVFCQARKVWEILQSYVATSASQRSWLLLKWGALDAIFFLALPLLRIPRLNFSLRVTLAQLLMVLCINWAALGDWHVPAGALPQPLAFLPWFNPDTQISITERKVTIDQVVDASAHLLGQHTVRLSPINTAKLNPQALSYCLAPHTHNSAFVPIVFNNSQPHVLQYSISPLGDRGPRTYVNLTWSDLKSISSTRAKLMAHTQTPVPARPRIKLSEADEWDQLDEEEEKPANYNSDEPVLSKSERLAHVRIVQPGVVRLERVLDKTGADFRIRYSEVVVVECPSVSFETAGTEVQGSRCVGEKVDMNVRARGVAPVELKWGVTITPKSKYGTRRSGQDFTIRGIEGKEEIEGAPVAQELIIPLSFSFDSPGRHTFTLANLSDAIGNNVNPSLPQHTLKHSHQIVDTDFSHVRTFDVLSRPSAAFEKCQPGKDIQLLKGKEGHSEIIVKAESYDEQDGWGAHISFVPDETSKPVLTGVAGVMGKVAGKVASAIDKATAPAPWSKFFPAASGSSKISIPVTEAGTYTLTRVAGDLCQGVVRSPEVCRVVEVPLPRAEVEVQRIHECSGDVGIHTIFTMDGTPPFRIHYTTTDRKGTTKSHERYLGARGELKLQPNKSGTYTYSFDAISDAYYSEVPLTGPGRTVTQVVHPLASAKFTHANVDTCGESQEIEVALELSGVGPWKVEMQLGSEVMKFAGLKKEQETVKVPIPKEIYARGGKVGLDLVSVEDGNGCKRTLSSTQMSVEVRRVKPTVRFYSQDGSHRVIVPHESEAELPLRLTGDKPWRIEYRAPGSQQIHTQVLSTPNNQLSVKAAGTYEIVSVSDRHCPGTVVPEGAFYHVDWIPLPAVGFAHTAGVFDKEREVIVRPPVCAGEEDYAEVDLIGRPPFQVTYSHTDPKSHTEENLFTSLKNVTRLSMRTGVPGTHNYALQHLADTTYNNGIRLDTRRTRGLRLEQTVLTRPSARFKSTARISRCLNTDLNLSHDPGAVLSLTGTPPFTLSVAVRNLAEGETHHAQIITNDHEWAVNVPDYMFGTIGPHQVAIERVRDASKCAELGSASERSLWIDVAETAAIIPLERRVDYCVGDVLNFQLEGTAPWQVGYTFNGKHTLAKSTSSRFSRVAAQPGIFRVESIAHQQNYCKTAVRDVEMKIHQLPTARVSDGNRIIEDIREGDQAEIVFKLTGEPPFTFTYQRTELVDPKKRSKTPPKVVETHTVSNVFKNEHSIFSAAEGTWTVTFISDKWCRYPTAAVDSTVPEA</sequence>
<dbReference type="InterPro" id="IPR056543">
    <property type="entry name" value="Ig-like_POM152_9th"/>
</dbReference>
<dbReference type="EMBL" id="CAJMWQ010000602">
    <property type="protein sequence ID" value="CAE6367361.1"/>
    <property type="molecule type" value="Genomic_DNA"/>
</dbReference>
<dbReference type="PANTHER" id="PTHR28206">
    <property type="entry name" value="NUCLEOPORIN POM152"/>
    <property type="match status" value="1"/>
</dbReference>
<dbReference type="InterPro" id="IPR037701">
    <property type="entry name" value="Pom152"/>
</dbReference>
<evidence type="ECO:0000313" key="7">
    <source>
        <dbReference type="Proteomes" id="UP000663826"/>
    </source>
</evidence>
<dbReference type="Pfam" id="PF24519">
    <property type="entry name" value="Ig-like_Pom152_1"/>
    <property type="match status" value="1"/>
</dbReference>
<comment type="caution">
    <text evidence="6">The sequence shown here is derived from an EMBL/GenBank/DDBJ whole genome shotgun (WGS) entry which is preliminary data.</text>
</comment>
<dbReference type="GO" id="GO:0017056">
    <property type="term" value="F:structural constituent of nuclear pore"/>
    <property type="evidence" value="ECO:0007669"/>
    <property type="project" value="InterPro"/>
</dbReference>
<dbReference type="InterPro" id="IPR056541">
    <property type="entry name" value="Ig-like_POM152"/>
</dbReference>